<dbReference type="GO" id="GO:0005783">
    <property type="term" value="C:endoplasmic reticulum"/>
    <property type="evidence" value="ECO:0007669"/>
    <property type="project" value="TreeGrafter"/>
</dbReference>
<feature type="transmembrane region" description="Helical" evidence="5">
    <location>
        <begin position="15"/>
        <end position="35"/>
    </location>
</feature>
<evidence type="ECO:0000256" key="5">
    <source>
        <dbReference type="SAM" id="Phobius"/>
    </source>
</evidence>
<feature type="domain" description="PIG-P" evidence="6">
    <location>
        <begin position="13"/>
        <end position="191"/>
    </location>
</feature>
<dbReference type="AlphaFoldDB" id="A0A1L8E166"/>
<keyword evidence="4 5" id="KW-0472">Membrane</keyword>
<evidence type="ECO:0000256" key="4">
    <source>
        <dbReference type="ARBA" id="ARBA00023136"/>
    </source>
</evidence>
<dbReference type="InterPro" id="IPR052263">
    <property type="entry name" value="GPI_Anchor_Biosynth"/>
</dbReference>
<comment type="subcellular location">
    <subcellularLocation>
        <location evidence="1">Membrane</location>
        <topology evidence="1">Multi-pass membrane protein</topology>
    </subcellularLocation>
</comment>
<dbReference type="EMBL" id="GFDF01001601">
    <property type="protein sequence ID" value="JAV12483.1"/>
    <property type="molecule type" value="Transcribed_RNA"/>
</dbReference>
<protein>
    <submittedName>
        <fullName evidence="7">Putative n-acetylglucosaminyltransferase complex</fullName>
    </submittedName>
</protein>
<reference evidence="7" key="1">
    <citation type="submission" date="2016-12" db="EMBL/GenBank/DDBJ databases">
        <title>An insight into the sialome and mialome of the sand fly, Nyssomyia neivai.</title>
        <authorList>
            <person name="Sebastian V."/>
            <person name="Goulart T.M."/>
            <person name="Oliveira W."/>
            <person name="Calvo E."/>
            <person name="Oliveira L.F."/>
            <person name="Pinto M.C."/>
            <person name="Rosselino A.M."/>
            <person name="Ribeiro J.M."/>
        </authorList>
    </citation>
    <scope>NUCLEOTIDE SEQUENCE</scope>
</reference>
<dbReference type="GO" id="GO:0016757">
    <property type="term" value="F:glycosyltransferase activity"/>
    <property type="evidence" value="ECO:0007669"/>
    <property type="project" value="UniProtKB-KW"/>
</dbReference>
<organism evidence="7">
    <name type="scientific">Nyssomyia neivai</name>
    <dbReference type="NCBI Taxonomy" id="330878"/>
    <lineage>
        <taxon>Eukaryota</taxon>
        <taxon>Metazoa</taxon>
        <taxon>Ecdysozoa</taxon>
        <taxon>Arthropoda</taxon>
        <taxon>Hexapoda</taxon>
        <taxon>Insecta</taxon>
        <taxon>Pterygota</taxon>
        <taxon>Neoptera</taxon>
        <taxon>Endopterygota</taxon>
        <taxon>Diptera</taxon>
        <taxon>Nematocera</taxon>
        <taxon>Psychodoidea</taxon>
        <taxon>Psychodidae</taxon>
        <taxon>Nyssomyia</taxon>
    </lineage>
</organism>
<keyword evidence="2 5" id="KW-0812">Transmembrane</keyword>
<accession>A0A1L8E166</accession>
<evidence type="ECO:0000259" key="6">
    <source>
        <dbReference type="Pfam" id="PF08510"/>
    </source>
</evidence>
<evidence type="ECO:0000256" key="3">
    <source>
        <dbReference type="ARBA" id="ARBA00022989"/>
    </source>
</evidence>
<sequence length="192" mass="21716">MAPPEQAPGPTPTRAVYGFSMFLLFKTLFIMYVIWAFVPDSILRDTLSLTYLPDKYFAIFIPMLILVAVSFFAFFIYPGINLTLTPGISDTSTVRDNFAIYPCQWVSPDGRESCNKPTKIQKNSWIIHKFCVKHEGCEESDDSTIGDFCDCPEDADCLPRNVPTHIAALRQKKQIPKVCDLPISSVCRTLYK</sequence>
<dbReference type="GO" id="GO:0006506">
    <property type="term" value="P:GPI anchor biosynthetic process"/>
    <property type="evidence" value="ECO:0007669"/>
    <property type="project" value="TreeGrafter"/>
</dbReference>
<dbReference type="InterPro" id="IPR013717">
    <property type="entry name" value="PIG-P"/>
</dbReference>
<proteinExistence type="predicted"/>
<evidence type="ECO:0000256" key="1">
    <source>
        <dbReference type="ARBA" id="ARBA00004141"/>
    </source>
</evidence>
<dbReference type="PANTHER" id="PTHR46346">
    <property type="entry name" value="PHOSPHATIDYLINOSITOL N-ACETYLGLUCOSAMINYLTRANSFERASE SUBUNIT P"/>
    <property type="match status" value="1"/>
</dbReference>
<evidence type="ECO:0000256" key="2">
    <source>
        <dbReference type="ARBA" id="ARBA00022692"/>
    </source>
</evidence>
<feature type="transmembrane region" description="Helical" evidence="5">
    <location>
        <begin position="56"/>
        <end position="77"/>
    </location>
</feature>
<name>A0A1L8E166_9DIPT</name>
<dbReference type="PANTHER" id="PTHR46346:SF1">
    <property type="entry name" value="PHOSPHATIDYLINOSITOL N-ACETYLGLUCOSAMINYLTRANSFERASE SUBUNIT P"/>
    <property type="match status" value="1"/>
</dbReference>
<keyword evidence="3 5" id="KW-1133">Transmembrane helix</keyword>
<evidence type="ECO:0000313" key="7">
    <source>
        <dbReference type="EMBL" id="JAV12483.1"/>
    </source>
</evidence>
<keyword evidence="7" id="KW-0808">Transferase</keyword>
<dbReference type="GO" id="GO:0016020">
    <property type="term" value="C:membrane"/>
    <property type="evidence" value="ECO:0007669"/>
    <property type="project" value="UniProtKB-SubCell"/>
</dbReference>
<dbReference type="Pfam" id="PF08510">
    <property type="entry name" value="PIG-P"/>
    <property type="match status" value="1"/>
</dbReference>
<keyword evidence="7" id="KW-0328">Glycosyltransferase</keyword>